<dbReference type="eggNOG" id="COG3391">
    <property type="taxonomic scope" value="Bacteria"/>
</dbReference>
<dbReference type="EMBL" id="CP007139">
    <property type="protein sequence ID" value="AIE83821.1"/>
    <property type="molecule type" value="Genomic_DNA"/>
</dbReference>
<evidence type="ECO:0000313" key="2">
    <source>
        <dbReference type="Proteomes" id="UP000027982"/>
    </source>
</evidence>
<organism evidence="1 2">
    <name type="scientific">Fimbriimonas ginsengisoli Gsoil 348</name>
    <dbReference type="NCBI Taxonomy" id="661478"/>
    <lineage>
        <taxon>Bacteria</taxon>
        <taxon>Bacillati</taxon>
        <taxon>Armatimonadota</taxon>
        <taxon>Fimbriimonadia</taxon>
        <taxon>Fimbriimonadales</taxon>
        <taxon>Fimbriimonadaceae</taxon>
        <taxon>Fimbriimonas</taxon>
    </lineage>
</organism>
<dbReference type="InterPro" id="IPR011048">
    <property type="entry name" value="Haem_d1_sf"/>
</dbReference>
<dbReference type="HOGENOM" id="CLU_882098_0_0_0"/>
<dbReference type="InterPro" id="IPR015943">
    <property type="entry name" value="WD40/YVTN_repeat-like_dom_sf"/>
</dbReference>
<dbReference type="Proteomes" id="UP000027982">
    <property type="component" value="Chromosome"/>
</dbReference>
<name>A0A068NJY7_FIMGI</name>
<dbReference type="AlphaFoldDB" id="A0A068NJY7"/>
<protein>
    <recommendedName>
        <fullName evidence="3">YncE family protein</fullName>
    </recommendedName>
</protein>
<dbReference type="KEGG" id="fgi:OP10G_0453"/>
<dbReference type="SUPFAM" id="SSF51004">
    <property type="entry name" value="C-terminal (heme d1) domain of cytochrome cd1-nitrite reductase"/>
    <property type="match status" value="1"/>
</dbReference>
<sequence length="315" mass="33686">MLATLLFSLSLVGSQTAPSLTPGKTYDMPKPGRFDVVTYDRKFHRVLAAHSAAGTLAVLDTQSGKVDEIETGPINGVAVSNKANKIFVGGGNNKLVVLDRETLKVLSTIDLGGPADVIAVDSKRGQVYVSHDDGTEDWVFDAETLKPLGTVTIEEAPEFLEYDTATDKIYQNIKSTDHVQVIDPEAKKVVATWPTAPMKSPHGLVLDRRAGRAYSAGKNGKMVVFEIASGKIVATLDIAPGTDQIAIDARFGRVYSPGTDKMTIIDTTGAEPKVIGDVPMPHGVRSLAVDTGTHDVWVVYGDDKSSHIAQFKAAQ</sequence>
<accession>A0A068NJY7</accession>
<evidence type="ECO:0008006" key="3">
    <source>
        <dbReference type="Google" id="ProtNLM"/>
    </source>
</evidence>
<dbReference type="PANTHER" id="PTHR47197:SF3">
    <property type="entry name" value="DIHYDRO-HEME D1 DEHYDROGENASE"/>
    <property type="match status" value="1"/>
</dbReference>
<evidence type="ECO:0000313" key="1">
    <source>
        <dbReference type="EMBL" id="AIE83821.1"/>
    </source>
</evidence>
<dbReference type="Gene3D" id="2.130.10.10">
    <property type="entry name" value="YVTN repeat-like/Quinoprotein amine dehydrogenase"/>
    <property type="match status" value="2"/>
</dbReference>
<proteinExistence type="predicted"/>
<reference evidence="1 2" key="1">
    <citation type="journal article" date="2014" name="PLoS ONE">
        <title>The first complete genome sequence of the class fimbriimonadia in the phylum armatimonadetes.</title>
        <authorList>
            <person name="Hu Z.Y."/>
            <person name="Wang Y.Z."/>
            <person name="Im W.T."/>
            <person name="Wang S.Y."/>
            <person name="Zhao G.P."/>
            <person name="Zheng H.J."/>
            <person name="Quan Z.X."/>
        </authorList>
    </citation>
    <scope>NUCLEOTIDE SEQUENCE [LARGE SCALE GENOMIC DNA]</scope>
    <source>
        <strain evidence="1">Gsoil 348</strain>
    </source>
</reference>
<dbReference type="RefSeq" id="WP_144240953.1">
    <property type="nucleotide sequence ID" value="NZ_CP007139.1"/>
</dbReference>
<dbReference type="OrthoDB" id="9813757at2"/>
<gene>
    <name evidence="1" type="ORF">OP10G_0453</name>
</gene>
<dbReference type="InterPro" id="IPR051200">
    <property type="entry name" value="Host-pathogen_enzymatic-act"/>
</dbReference>
<dbReference type="STRING" id="661478.OP10G_0453"/>
<keyword evidence="2" id="KW-1185">Reference proteome</keyword>
<dbReference type="PANTHER" id="PTHR47197">
    <property type="entry name" value="PROTEIN NIRF"/>
    <property type="match status" value="1"/>
</dbReference>